<accession>A0ABD3QEQ9</accession>
<feature type="non-terminal residue" evidence="7">
    <location>
        <position position="1"/>
    </location>
</feature>
<dbReference type="SUPFAM" id="SSF52058">
    <property type="entry name" value="L domain-like"/>
    <property type="match status" value="2"/>
</dbReference>
<sequence length="702" mass="78292">PGRPRAKEPKSSTSNQLWEEYKKVARTDNSSSSSSKQASAIVKMADEEERKKKKKKDKKKKSSRREREPDDEENVSLPIESGEASPANEAAVQVVAADPDDPNNEVIPSSIPEDPQEGGLFSEDGLAVAMAVDTTAEDEFIYAAVEYDPDSKPPLYKNRRFRVYSCIALVIILSVTVVVAVYITKSTKADEIVNLNVDYTPPPTTSPTSAPTTNREASGIKEQIEAGVLQRGVTFQDLDKKKDPRWLALDWILFKDQMQLQSNDKNLYQRYIMALLAFSLDSLAWKSCGEHREFDPKFGNLTGEYIVENCTVLDITGEEEEHGVWLSSTPECTWYGAICSSDDVLRGLQLIGNSLIGEIPPEISQLRFLQFLALNGNCLYGNIPPELSSMPNLLSLELQGNILSGSMPEEMYDATKLQLLNVAMQYGYNEKCQRSNSSYVYTLYAKGNPDNGYNWGLTGNVLGNHTSNWKSMKGLHLFDNSFTGQIDDAISELKYLVFLRAHNNQFWGLLPNGMTYLNKLREVYLNTNSLWSDLPPDVGMMEDLEDIRLGENRMYGTIPASFYNLVKMKKIWFQDTFECSNVTDDCAASSVEGFEGSLQSEIGNMKDLSMLVINNNPLTGTLPAQLGNCEQLSLIHIHQTNIEGTVPKSVCQLRDKMLNTESSSGIFYADCRPNNKTGDPFFTCSCCTDCCDHTTKVCVADD</sequence>
<feature type="compositionally biased region" description="Basic residues" evidence="5">
    <location>
        <begin position="51"/>
        <end position="64"/>
    </location>
</feature>
<keyword evidence="3" id="KW-0732">Signal</keyword>
<evidence type="ECO:0000256" key="2">
    <source>
        <dbReference type="ARBA" id="ARBA00022614"/>
    </source>
</evidence>
<name>A0ABD3QEQ9_9STRA</name>
<feature type="compositionally biased region" description="Basic and acidic residues" evidence="5">
    <location>
        <begin position="1"/>
        <end position="10"/>
    </location>
</feature>
<evidence type="ECO:0000256" key="5">
    <source>
        <dbReference type="SAM" id="MobiDB-lite"/>
    </source>
</evidence>
<evidence type="ECO:0008006" key="9">
    <source>
        <dbReference type="Google" id="ProtNLM"/>
    </source>
</evidence>
<comment type="caution">
    <text evidence="7">The sequence shown here is derived from an EMBL/GenBank/DDBJ whole genome shotgun (WGS) entry which is preliminary data.</text>
</comment>
<keyword evidence="6" id="KW-0472">Membrane</keyword>
<gene>
    <name evidence="7" type="ORF">ACHAWO_013025</name>
</gene>
<evidence type="ECO:0000256" key="6">
    <source>
        <dbReference type="SAM" id="Phobius"/>
    </source>
</evidence>
<feature type="transmembrane region" description="Helical" evidence="6">
    <location>
        <begin position="161"/>
        <end position="183"/>
    </location>
</feature>
<proteinExistence type="predicted"/>
<dbReference type="InterPro" id="IPR032675">
    <property type="entry name" value="LRR_dom_sf"/>
</dbReference>
<feature type="region of interest" description="Disordered" evidence="5">
    <location>
        <begin position="1"/>
        <end position="90"/>
    </location>
</feature>
<keyword evidence="6" id="KW-0812">Transmembrane</keyword>
<dbReference type="Proteomes" id="UP001530400">
    <property type="component" value="Unassembled WGS sequence"/>
</dbReference>
<dbReference type="PANTHER" id="PTHR48053:SF71">
    <property type="entry name" value="LEUCINE RICH REPEAT FAMILY PROTEIN, EXPRESSED"/>
    <property type="match status" value="1"/>
</dbReference>
<evidence type="ECO:0000256" key="3">
    <source>
        <dbReference type="ARBA" id="ARBA00022729"/>
    </source>
</evidence>
<keyword evidence="6" id="KW-1133">Transmembrane helix</keyword>
<evidence type="ECO:0000313" key="8">
    <source>
        <dbReference type="Proteomes" id="UP001530400"/>
    </source>
</evidence>
<dbReference type="FunFam" id="3.80.10.10:FF:000041">
    <property type="entry name" value="LRR receptor-like serine/threonine-protein kinase ERECTA"/>
    <property type="match status" value="1"/>
</dbReference>
<reference evidence="7 8" key="1">
    <citation type="submission" date="2024-10" db="EMBL/GenBank/DDBJ databases">
        <title>Updated reference genomes for cyclostephanoid diatoms.</title>
        <authorList>
            <person name="Roberts W.R."/>
            <person name="Alverson A.J."/>
        </authorList>
    </citation>
    <scope>NUCLEOTIDE SEQUENCE [LARGE SCALE GENOMIC DNA]</scope>
    <source>
        <strain evidence="7 8">AJA010-31</strain>
    </source>
</reference>
<comment type="subcellular location">
    <subcellularLocation>
        <location evidence="1">Membrane</location>
        <topology evidence="1">Single-pass membrane protein</topology>
    </subcellularLocation>
</comment>
<dbReference type="PANTHER" id="PTHR48053">
    <property type="entry name" value="LEUCINE RICH REPEAT FAMILY PROTEIN, EXPRESSED"/>
    <property type="match status" value="1"/>
</dbReference>
<keyword evidence="2" id="KW-0433">Leucine-rich repeat</keyword>
<organism evidence="7 8">
    <name type="scientific">Cyclotella atomus</name>
    <dbReference type="NCBI Taxonomy" id="382360"/>
    <lineage>
        <taxon>Eukaryota</taxon>
        <taxon>Sar</taxon>
        <taxon>Stramenopiles</taxon>
        <taxon>Ochrophyta</taxon>
        <taxon>Bacillariophyta</taxon>
        <taxon>Coscinodiscophyceae</taxon>
        <taxon>Thalassiosirophycidae</taxon>
        <taxon>Stephanodiscales</taxon>
        <taxon>Stephanodiscaceae</taxon>
        <taxon>Cyclotella</taxon>
    </lineage>
</organism>
<evidence type="ECO:0000256" key="1">
    <source>
        <dbReference type="ARBA" id="ARBA00004167"/>
    </source>
</evidence>
<dbReference type="Gene3D" id="3.80.10.10">
    <property type="entry name" value="Ribonuclease Inhibitor"/>
    <property type="match status" value="2"/>
</dbReference>
<dbReference type="InterPro" id="IPR051716">
    <property type="entry name" value="Plant_RL_S/T_kinase"/>
</dbReference>
<evidence type="ECO:0000313" key="7">
    <source>
        <dbReference type="EMBL" id="KAL3798908.1"/>
    </source>
</evidence>
<dbReference type="AlphaFoldDB" id="A0ABD3QEQ9"/>
<dbReference type="GO" id="GO:0016020">
    <property type="term" value="C:membrane"/>
    <property type="evidence" value="ECO:0007669"/>
    <property type="project" value="UniProtKB-SubCell"/>
</dbReference>
<evidence type="ECO:0000256" key="4">
    <source>
        <dbReference type="ARBA" id="ARBA00022737"/>
    </source>
</evidence>
<keyword evidence="8" id="KW-1185">Reference proteome</keyword>
<dbReference type="EMBL" id="JALLPJ020000201">
    <property type="protein sequence ID" value="KAL3798908.1"/>
    <property type="molecule type" value="Genomic_DNA"/>
</dbReference>
<keyword evidence="4" id="KW-0677">Repeat</keyword>
<protein>
    <recommendedName>
        <fullName evidence="9">Leucine-rich repeat-containing N-terminal plant-type domain-containing protein</fullName>
    </recommendedName>
</protein>